<dbReference type="InterPro" id="IPR011009">
    <property type="entry name" value="Kinase-like_dom_sf"/>
</dbReference>
<dbReference type="PROSITE" id="PS00107">
    <property type="entry name" value="PROTEIN_KINASE_ATP"/>
    <property type="match status" value="1"/>
</dbReference>
<keyword evidence="2" id="KW-0808">Transferase</keyword>
<dbReference type="InterPro" id="IPR047916">
    <property type="entry name" value="TTBK_Asator-like_STKc"/>
</dbReference>
<evidence type="ECO:0000256" key="2">
    <source>
        <dbReference type="ARBA" id="ARBA00022679"/>
    </source>
</evidence>
<dbReference type="CDD" id="cd14017">
    <property type="entry name" value="STKc_TTBK"/>
    <property type="match status" value="1"/>
</dbReference>
<feature type="region of interest" description="Disordered" evidence="8">
    <location>
        <begin position="764"/>
        <end position="789"/>
    </location>
</feature>
<feature type="region of interest" description="Disordered" evidence="8">
    <location>
        <begin position="364"/>
        <end position="391"/>
    </location>
</feature>
<dbReference type="Gene3D" id="1.10.510.10">
    <property type="entry name" value="Transferase(Phosphotransferase) domain 1"/>
    <property type="match status" value="1"/>
</dbReference>
<dbReference type="EMBL" id="LUCH01004270">
    <property type="protein sequence ID" value="KAF5399193.1"/>
    <property type="molecule type" value="Genomic_DNA"/>
</dbReference>
<comment type="similarity">
    <text evidence="6">Belongs to the protein kinase superfamily. CK1 Ser/Thr protein kinase family.</text>
</comment>
<dbReference type="PROSITE" id="PS50011">
    <property type="entry name" value="PROTEIN_KINASE_DOM"/>
    <property type="match status" value="1"/>
</dbReference>
<evidence type="ECO:0000259" key="9">
    <source>
        <dbReference type="PROSITE" id="PS50011"/>
    </source>
</evidence>
<dbReference type="InterPro" id="IPR017441">
    <property type="entry name" value="Protein_kinase_ATP_BS"/>
</dbReference>
<dbReference type="Pfam" id="PF00069">
    <property type="entry name" value="Pkinase"/>
    <property type="match status" value="1"/>
</dbReference>
<feature type="compositionally biased region" description="Low complexity" evidence="8">
    <location>
        <begin position="1083"/>
        <end position="1097"/>
    </location>
</feature>
<feature type="region of interest" description="Disordered" evidence="8">
    <location>
        <begin position="1035"/>
        <end position="1097"/>
    </location>
</feature>
<feature type="region of interest" description="Disordered" evidence="8">
    <location>
        <begin position="296"/>
        <end position="318"/>
    </location>
</feature>
<dbReference type="GO" id="GO:0004674">
    <property type="term" value="F:protein serine/threonine kinase activity"/>
    <property type="evidence" value="ECO:0007669"/>
    <property type="project" value="UniProtKB-KW"/>
</dbReference>
<feature type="binding site" evidence="7">
    <location>
        <position position="50"/>
    </location>
    <ligand>
        <name>ATP</name>
        <dbReference type="ChEBI" id="CHEBI:30616"/>
    </ligand>
</feature>
<keyword evidence="4 10" id="KW-0418">Kinase</keyword>
<accession>A0A8J4T5G3</accession>
<evidence type="ECO:0000313" key="11">
    <source>
        <dbReference type="Proteomes" id="UP000748531"/>
    </source>
</evidence>
<feature type="compositionally biased region" description="Polar residues" evidence="8">
    <location>
        <begin position="1035"/>
        <end position="1059"/>
    </location>
</feature>
<evidence type="ECO:0000256" key="1">
    <source>
        <dbReference type="ARBA" id="ARBA00022527"/>
    </source>
</evidence>
<keyword evidence="5 7" id="KW-0067">ATP-binding</keyword>
<feature type="compositionally biased region" description="Polar residues" evidence="8">
    <location>
        <begin position="1065"/>
        <end position="1076"/>
    </location>
</feature>
<dbReference type="InterPro" id="IPR000719">
    <property type="entry name" value="Prot_kinase_dom"/>
</dbReference>
<comment type="caution">
    <text evidence="10">The sequence shown here is derived from an EMBL/GenBank/DDBJ whole genome shotgun (WGS) entry which is preliminary data.</text>
</comment>
<organism evidence="10 11">
    <name type="scientific">Paragonimus heterotremus</name>
    <dbReference type="NCBI Taxonomy" id="100268"/>
    <lineage>
        <taxon>Eukaryota</taxon>
        <taxon>Metazoa</taxon>
        <taxon>Spiralia</taxon>
        <taxon>Lophotrochozoa</taxon>
        <taxon>Platyhelminthes</taxon>
        <taxon>Trematoda</taxon>
        <taxon>Digenea</taxon>
        <taxon>Plagiorchiida</taxon>
        <taxon>Troglotremata</taxon>
        <taxon>Troglotrematidae</taxon>
        <taxon>Paragonimus</taxon>
    </lineage>
</organism>
<feature type="domain" description="Protein kinase" evidence="9">
    <location>
        <begin position="21"/>
        <end position="285"/>
    </location>
</feature>
<evidence type="ECO:0000256" key="8">
    <source>
        <dbReference type="SAM" id="MobiDB-lite"/>
    </source>
</evidence>
<dbReference type="Proteomes" id="UP000748531">
    <property type="component" value="Unassembled WGS sequence"/>
</dbReference>
<feature type="compositionally biased region" description="Polar residues" evidence="8">
    <location>
        <begin position="542"/>
        <end position="552"/>
    </location>
</feature>
<evidence type="ECO:0000256" key="3">
    <source>
        <dbReference type="ARBA" id="ARBA00022741"/>
    </source>
</evidence>
<gene>
    <name evidence="10" type="ORF">PHET_07395</name>
</gene>
<dbReference type="FunFam" id="1.10.510.10:FF:000481">
    <property type="entry name" value="Asator, isoform D"/>
    <property type="match status" value="1"/>
</dbReference>
<feature type="compositionally biased region" description="Polar residues" evidence="8">
    <location>
        <begin position="305"/>
        <end position="316"/>
    </location>
</feature>
<sequence length="1403" mass="151174">MTSATSDTDLVSPGHIIKDRWRVLKKIGGGGFGEIYEAQEISCQEKVALKLESARQPKQVLKMEVAVLRKLQGKQHICKFLGCGRNDRYSYVVMSLQGRNLADLRRSMARGLFSITTTVRLSLQILEAIETIHEAGFLHRDIKPSNFAVGRLPTNSRVIYMLDFGLARQYTTPKGDVRPPRPVAGFRGTVRYASRNAHMNREMGRHDDLWSMFYMLVEFASGQLPWRRIKDKEQVGQIKNSFNHMTLTRCLPSEFRTFLEHIEGCTYMDRPDYGMLRGLITQALVRRDIHESDPFDWEQPCAATDGQQGNSTQAPSTPAPLLTNGAIATAGTPVGQLGSRQTATGPIPSGAGAVAQHTGCVEKHTHGGTQQGASYHRQHHHHHHHHRTANQIQRGVDTLGIGTAISVGGTSAHHLASTVNESIHGGGSPGLVGTGRVMSAELVGGPDRAAINSKNDSPLPPPPTPGAVGELGGIELGKLVTATVDECLDHGLKGPNETESPNDAPLPVTASSAVPCAVVSNTGGLSSTGHNMDDARPGRRLSSGTASGTGTHRVSRRKPGAAVNGTSYHSMADAGKFYEFDGNTPKPNGETAAEWAPTYSYGHQRTDAHSEHRPSRLPVLTPMRQGHRDQQGIVVDTQNSASVAPHRALSTVRSTTADRNMTNGDLNSPKANSLYTNGLESNQAGVFGYTDQSQASVAQMTHAIAVSTIGRLPSGSNSRLTRLNSLAAGSITQLAGLGLSSQDLLLDVEADYANATSNIRKTKGAVSNRTEADPIEDGTGAHRSDDSDVDLEVEVDASGRRVKLPVGIECGSVQSARSLDVHFLSSNREKIMDGQQKASVNGEVLREKPTSGYRSSRLRPGGKALLRTPRSAVSSARRVRVSQQNAEVDQLVEQSPSRRRLSLTDSFMSARVSPYLEHHSTRCIPSDLLRGDDSNQSFLNRHNPNMNSKPVPMPRQRPQLTTWSQTRNLQTIANASTDPLSARSESLGTGLSKSTHQLSVTASTANGCVMGRKTALLANVSSSKLAQSRFHPQCSAHSNALSGGSYHSQRTTNLHSSDSPRQRTVAHNGQRSTVKSKGTVAFSTSANNNNGSSGNRIRGSWTRGLIELQENNNGHYDSGSEMDLDAYVSVPRPVSRLSSYERPTRLRVGRWLSYPCNESSSDVDSETGMQIAAGTRAGACGSGWFLCKNNPLLSADGIENYPCSTNHESLKRRISGDKHTLVNRSTNSAGDCLNCALSPSPIGTQQQQSPGVTKVDDSVVNKTPNTSANVCTTANRQYDVPAVSNVNQEYSNAAVLVPRPNAHPAPFASSALTARRRRYYSSVASPCESTNTGLEASVVNGPLTDELNAKLDIYPQDDEHPTTMHASYTGTAVDVKDPLIYATINDPRLWTNTSILLRNAPVP</sequence>
<evidence type="ECO:0000313" key="10">
    <source>
        <dbReference type="EMBL" id="KAF5399193.1"/>
    </source>
</evidence>
<evidence type="ECO:0000256" key="4">
    <source>
        <dbReference type="ARBA" id="ARBA00022777"/>
    </source>
</evidence>
<dbReference type="GO" id="GO:0005524">
    <property type="term" value="F:ATP binding"/>
    <property type="evidence" value="ECO:0007669"/>
    <property type="project" value="UniProtKB-UniRule"/>
</dbReference>
<keyword evidence="1" id="KW-0723">Serine/threonine-protein kinase</keyword>
<dbReference type="GO" id="GO:0015630">
    <property type="term" value="C:microtubule cytoskeleton"/>
    <property type="evidence" value="ECO:0007669"/>
    <property type="project" value="UniProtKB-ARBA"/>
</dbReference>
<dbReference type="SUPFAM" id="SSF56112">
    <property type="entry name" value="Protein kinase-like (PK-like)"/>
    <property type="match status" value="1"/>
</dbReference>
<dbReference type="OrthoDB" id="5979581at2759"/>
<protein>
    <submittedName>
        <fullName evidence="10">Tau tubulin kinase</fullName>
    </submittedName>
</protein>
<dbReference type="InterPro" id="IPR050235">
    <property type="entry name" value="CK1_Ser-Thr_kinase"/>
</dbReference>
<evidence type="ECO:0000256" key="6">
    <source>
        <dbReference type="ARBA" id="ARBA00061588"/>
    </source>
</evidence>
<dbReference type="FunFam" id="3.30.200.20:FF:000358">
    <property type="entry name" value="Tau tubulin kinase 2b"/>
    <property type="match status" value="1"/>
</dbReference>
<feature type="region of interest" description="Disordered" evidence="8">
    <location>
        <begin position="490"/>
        <end position="509"/>
    </location>
</feature>
<evidence type="ECO:0000256" key="7">
    <source>
        <dbReference type="PROSITE-ProRule" id="PRU10141"/>
    </source>
</evidence>
<feature type="region of interest" description="Disordered" evidence="8">
    <location>
        <begin position="521"/>
        <end position="567"/>
    </location>
</feature>
<name>A0A8J4T5G3_9TREM</name>
<proteinExistence type="inferred from homology"/>
<keyword evidence="11" id="KW-1185">Reference proteome</keyword>
<reference evidence="10" key="1">
    <citation type="submission" date="2019-05" db="EMBL/GenBank/DDBJ databases">
        <title>Annotation for the trematode Paragonimus heterotremus.</title>
        <authorList>
            <person name="Choi Y.-J."/>
        </authorList>
    </citation>
    <scope>NUCLEOTIDE SEQUENCE</scope>
    <source>
        <strain evidence="10">LC</strain>
    </source>
</reference>
<evidence type="ECO:0000256" key="5">
    <source>
        <dbReference type="ARBA" id="ARBA00022840"/>
    </source>
</evidence>
<feature type="compositionally biased region" description="Polar residues" evidence="8">
    <location>
        <begin position="521"/>
        <end position="530"/>
    </location>
</feature>
<keyword evidence="3 7" id="KW-0547">Nucleotide-binding</keyword>
<dbReference type="SMART" id="SM00220">
    <property type="entry name" value="S_TKc"/>
    <property type="match status" value="1"/>
</dbReference>
<feature type="compositionally biased region" description="Basic residues" evidence="8">
    <location>
        <begin position="376"/>
        <end position="388"/>
    </location>
</feature>
<dbReference type="PANTHER" id="PTHR11909">
    <property type="entry name" value="CASEIN KINASE-RELATED"/>
    <property type="match status" value="1"/>
</dbReference>